<evidence type="ECO:0000313" key="2">
    <source>
        <dbReference type="Proteomes" id="UP000434223"/>
    </source>
</evidence>
<comment type="caution">
    <text evidence="1">The sequence shown here is derived from an EMBL/GenBank/DDBJ whole genome shotgun (WGS) entry which is preliminary data.</text>
</comment>
<dbReference type="Proteomes" id="UP000434223">
    <property type="component" value="Unassembled WGS sequence"/>
</dbReference>
<organism evidence="1 2">
    <name type="scientific">Hungatella hathewayi</name>
    <dbReference type="NCBI Taxonomy" id="154046"/>
    <lineage>
        <taxon>Bacteria</taxon>
        <taxon>Bacillati</taxon>
        <taxon>Bacillota</taxon>
        <taxon>Clostridia</taxon>
        <taxon>Lachnospirales</taxon>
        <taxon>Lachnospiraceae</taxon>
        <taxon>Hungatella</taxon>
    </lineage>
</organism>
<protein>
    <submittedName>
        <fullName evidence="1">Uncharacterized protein</fullName>
    </submittedName>
</protein>
<reference evidence="1 2" key="1">
    <citation type="submission" date="2019-09" db="EMBL/GenBank/DDBJ databases">
        <title>Draft genome sequencing of Hungatella hathewayi 123Y-2.</title>
        <authorList>
            <person name="Lv Q."/>
            <person name="Li S."/>
        </authorList>
    </citation>
    <scope>NUCLEOTIDE SEQUENCE [LARGE SCALE GENOMIC DNA]</scope>
    <source>
        <strain evidence="1 2">123Y-2</strain>
    </source>
</reference>
<accession>A0AAW9WLT3</accession>
<sequence length="316" mass="35751">METDSYIAWIGGYMRKSGRSRSTAGESCTGTVPVPPENLPLEDMILKSAVTYFGEVLLPYLGIDCKITGIAPTELVYLEVKGLIEDFTYIVSDGSWIHLEFESDKVTEKDLRRFRGYEAVTGYTYQVPVTTIVICSAKAAEVLSELHEGINTYRVMTVRLKDRDADQLFDQLKQKLQTGERIEREEVIPLLLTPLMSGKMAEKERFIEGNRLLQASGEITADEGAKMQAVLYALAVKFLDSKDLEEVKEEFSMTLLGQMLVNDGIEKGRSETLRELAIEMRKNGEPYEKVARYTRTPVETIRTWEKENGNDASIRF</sequence>
<proteinExistence type="predicted"/>
<dbReference type="AlphaFoldDB" id="A0AAW9WLT3"/>
<evidence type="ECO:0000313" key="1">
    <source>
        <dbReference type="EMBL" id="MUB66300.1"/>
    </source>
</evidence>
<gene>
    <name evidence="1" type="ORF">GNE07_25095</name>
</gene>
<dbReference type="EMBL" id="WNME01000024">
    <property type="protein sequence ID" value="MUB66300.1"/>
    <property type="molecule type" value="Genomic_DNA"/>
</dbReference>
<name>A0AAW9WLT3_9FIRM</name>